<dbReference type="PANTHER" id="PTHR39441">
    <property type="entry name" value="DUF2252 DOMAIN-CONTAINING PROTEIN"/>
    <property type="match status" value="1"/>
</dbReference>
<dbReference type="Proteomes" id="UP000245507">
    <property type="component" value="Unassembled WGS sequence"/>
</dbReference>
<accession>A0A316TI95</accession>
<reference evidence="1 2" key="1">
    <citation type="submission" date="2018-05" db="EMBL/GenBank/DDBJ databases">
        <title>Nocardioides silvaticus genome.</title>
        <authorList>
            <person name="Li C."/>
            <person name="Wang G."/>
        </authorList>
    </citation>
    <scope>NUCLEOTIDE SEQUENCE [LARGE SCALE GENOMIC DNA]</scope>
    <source>
        <strain evidence="1 2">CCTCC AB 2018079</strain>
    </source>
</reference>
<dbReference type="AlphaFoldDB" id="A0A316TI95"/>
<dbReference type="InterPro" id="IPR018721">
    <property type="entry name" value="DUF2252"/>
</dbReference>
<dbReference type="PANTHER" id="PTHR39441:SF1">
    <property type="entry name" value="DUF2252 DOMAIN-CONTAINING PROTEIN"/>
    <property type="match status" value="1"/>
</dbReference>
<dbReference type="SUPFAM" id="SSF56112">
    <property type="entry name" value="Protein kinase-like (PK-like)"/>
    <property type="match status" value="1"/>
</dbReference>
<dbReference type="InterPro" id="IPR011009">
    <property type="entry name" value="Kinase-like_dom_sf"/>
</dbReference>
<sequence>MSSGDRERRQQVVAVLSHAFDDLLRTDPRGFRTKFRKMAADPFAFYRGSACLFYADLADLEDRWADERTSRVWIHGDLHAENFGTYMNAEGLLVFDVNDFDEAYLGHFSWDLRRFVASLALMGWQKALPEDDVRSLAARYLRAYVDQVRRYAETDDDLDEFALRLDNTEGAVHAILQVARRSTRIDLLESMTVVSDHDRRFVDDATARHLNAAERSMVLAAFDRYLETIPPRKRSGRTVYYDVKDVVASTGFGIGSAGLPAYNVLIEGFNQALENDIVLSMKQGNHPAASQVVKDRRIRDFFEHDGHRTVVSQRALQAHTDQFLGWTTIDGTGFVVAELSPYEVDLDWSDITEPDEIAPLLEDLGRATAKVHCASDEDSDEELVEFQTEEAILGVIGEREEEFVDDLVDFALAYAETVRDDHALFVDAFRAGDIAGLSAT</sequence>
<organism evidence="1 2">
    <name type="scientific">Nocardioides silvaticus</name>
    <dbReference type="NCBI Taxonomy" id="2201891"/>
    <lineage>
        <taxon>Bacteria</taxon>
        <taxon>Bacillati</taxon>
        <taxon>Actinomycetota</taxon>
        <taxon>Actinomycetes</taxon>
        <taxon>Propionibacteriales</taxon>
        <taxon>Nocardioidaceae</taxon>
        <taxon>Nocardioides</taxon>
    </lineage>
</organism>
<evidence type="ECO:0000313" key="1">
    <source>
        <dbReference type="EMBL" id="PWN02064.1"/>
    </source>
</evidence>
<protein>
    <submittedName>
        <fullName evidence="1">DUF2252 domain-containing protein</fullName>
    </submittedName>
</protein>
<keyword evidence="2" id="KW-1185">Reference proteome</keyword>
<dbReference type="OrthoDB" id="1491115at2"/>
<gene>
    <name evidence="1" type="ORF">DJ010_16200</name>
</gene>
<name>A0A316TI95_9ACTN</name>
<proteinExistence type="predicted"/>
<dbReference type="EMBL" id="QGDD01000007">
    <property type="protein sequence ID" value="PWN02064.1"/>
    <property type="molecule type" value="Genomic_DNA"/>
</dbReference>
<comment type="caution">
    <text evidence="1">The sequence shown here is derived from an EMBL/GenBank/DDBJ whole genome shotgun (WGS) entry which is preliminary data.</text>
</comment>
<dbReference type="RefSeq" id="WP_109695602.1">
    <property type="nucleotide sequence ID" value="NZ_QGDD01000007.1"/>
</dbReference>
<dbReference type="Pfam" id="PF10009">
    <property type="entry name" value="DUF2252"/>
    <property type="match status" value="1"/>
</dbReference>
<evidence type="ECO:0000313" key="2">
    <source>
        <dbReference type="Proteomes" id="UP000245507"/>
    </source>
</evidence>